<comment type="caution">
    <text evidence="1">The sequence shown here is derived from an EMBL/GenBank/DDBJ whole genome shotgun (WGS) entry which is preliminary data.</text>
</comment>
<protein>
    <submittedName>
        <fullName evidence="1">Uncharacterized protein</fullName>
    </submittedName>
</protein>
<organism evidence="1 2">
    <name type="scientific">Melipona bicolor</name>
    <dbReference type="NCBI Taxonomy" id="60889"/>
    <lineage>
        <taxon>Eukaryota</taxon>
        <taxon>Metazoa</taxon>
        <taxon>Ecdysozoa</taxon>
        <taxon>Arthropoda</taxon>
        <taxon>Hexapoda</taxon>
        <taxon>Insecta</taxon>
        <taxon>Pterygota</taxon>
        <taxon>Neoptera</taxon>
        <taxon>Endopterygota</taxon>
        <taxon>Hymenoptera</taxon>
        <taxon>Apocrita</taxon>
        <taxon>Aculeata</taxon>
        <taxon>Apoidea</taxon>
        <taxon>Anthophila</taxon>
        <taxon>Apidae</taxon>
        <taxon>Melipona</taxon>
    </lineage>
</organism>
<gene>
    <name evidence="1" type="ORF">K0M31_001219</name>
</gene>
<dbReference type="Proteomes" id="UP001177670">
    <property type="component" value="Unassembled WGS sequence"/>
</dbReference>
<evidence type="ECO:0000313" key="2">
    <source>
        <dbReference type="Proteomes" id="UP001177670"/>
    </source>
</evidence>
<dbReference type="AlphaFoldDB" id="A0AA40GF60"/>
<sequence length="105" mass="12392">MYQLYHDSRQSRNFREFLPGIDHRVFTQLEKLITLSRDVPCKRRFAFKRVENLLCALVTVADELVARRFHDTVTKCREKFPISPLRCGLSNARRLVLKLDGKLQT</sequence>
<reference evidence="1" key="1">
    <citation type="submission" date="2021-10" db="EMBL/GenBank/DDBJ databases">
        <title>Melipona bicolor Genome sequencing and assembly.</title>
        <authorList>
            <person name="Araujo N.S."/>
            <person name="Arias M.C."/>
        </authorList>
    </citation>
    <scope>NUCLEOTIDE SEQUENCE</scope>
    <source>
        <strain evidence="1">USP_2M_L1-L4_2017</strain>
        <tissue evidence="1">Whole body</tissue>
    </source>
</reference>
<proteinExistence type="predicted"/>
<name>A0AA40GF60_9HYME</name>
<keyword evidence="2" id="KW-1185">Reference proteome</keyword>
<evidence type="ECO:0000313" key="1">
    <source>
        <dbReference type="EMBL" id="KAK1136677.1"/>
    </source>
</evidence>
<dbReference type="EMBL" id="JAHYIQ010000001">
    <property type="protein sequence ID" value="KAK1136677.1"/>
    <property type="molecule type" value="Genomic_DNA"/>
</dbReference>
<accession>A0AA40GF60</accession>